<dbReference type="Proteomes" id="UP000193228">
    <property type="component" value="Unassembled WGS sequence"/>
</dbReference>
<gene>
    <name evidence="2" type="ORF">SAMN06265784_106351</name>
</gene>
<evidence type="ECO:0000313" key="3">
    <source>
        <dbReference type="Proteomes" id="UP000193228"/>
    </source>
</evidence>
<dbReference type="EMBL" id="FXAT01000006">
    <property type="protein sequence ID" value="SMG54299.1"/>
    <property type="molecule type" value="Genomic_DNA"/>
</dbReference>
<dbReference type="RefSeq" id="WP_085486547.1">
    <property type="nucleotide sequence ID" value="NZ_FXAT01000006.1"/>
</dbReference>
<dbReference type="STRING" id="1515439.SAMN06265784_106351"/>
<feature type="compositionally biased region" description="Acidic residues" evidence="1">
    <location>
        <begin position="194"/>
        <end position="207"/>
    </location>
</feature>
<keyword evidence="3" id="KW-1185">Reference proteome</keyword>
<dbReference type="OrthoDB" id="9099003at2"/>
<organism evidence="2 3">
    <name type="scientific">Paraburkholderia susongensis</name>
    <dbReference type="NCBI Taxonomy" id="1515439"/>
    <lineage>
        <taxon>Bacteria</taxon>
        <taxon>Pseudomonadati</taxon>
        <taxon>Pseudomonadota</taxon>
        <taxon>Betaproteobacteria</taxon>
        <taxon>Burkholderiales</taxon>
        <taxon>Burkholderiaceae</taxon>
        <taxon>Paraburkholderia</taxon>
    </lineage>
</organism>
<accession>A0A1X7LME9</accession>
<dbReference type="AlphaFoldDB" id="A0A1X7LME9"/>
<evidence type="ECO:0000256" key="1">
    <source>
        <dbReference type="SAM" id="MobiDB-lite"/>
    </source>
</evidence>
<reference evidence="3" key="1">
    <citation type="submission" date="2017-04" db="EMBL/GenBank/DDBJ databases">
        <authorList>
            <person name="Varghese N."/>
            <person name="Submissions S."/>
        </authorList>
    </citation>
    <scope>NUCLEOTIDE SEQUENCE [LARGE SCALE GENOMIC DNA]</scope>
    <source>
        <strain evidence="3">LMG 29540</strain>
    </source>
</reference>
<feature type="region of interest" description="Disordered" evidence="1">
    <location>
        <begin position="165"/>
        <end position="207"/>
    </location>
</feature>
<dbReference type="NCBIfam" id="NF033419">
    <property type="entry name" value="T6SS_TagK_dom"/>
    <property type="match status" value="1"/>
</dbReference>
<evidence type="ECO:0000313" key="2">
    <source>
        <dbReference type="EMBL" id="SMG54299.1"/>
    </source>
</evidence>
<sequence length="207" mass="22595">MRTPTTVRIEPVLTKPEDLSDLVALADDNHCDPLHIGRELLAQEDDAHAGTTMLAPSDVHESDPLAALTLEYRRALLSQKSTGTTHELRTTTAHESAPPIRAQHDPFADLADPSHGESSVFDLLMNGKNVDTLLDSLDSFGAGQIFESDESHEILALLAPRGVSARRTSPAAPLAREEHHMVSVDSHMPTPDSIEYEEPESPDENDR</sequence>
<name>A0A1X7LME9_9BURK</name>
<protein>
    <recommendedName>
        <fullName evidence="4">TagK domain-containing protein</fullName>
    </recommendedName>
</protein>
<evidence type="ECO:0008006" key="4">
    <source>
        <dbReference type="Google" id="ProtNLM"/>
    </source>
</evidence>
<proteinExistence type="predicted"/>
<dbReference type="InterPro" id="IPR047914">
    <property type="entry name" value="TagK-like_C"/>
</dbReference>